<feature type="domain" description="Phosphoesterase HXTX" evidence="3">
    <location>
        <begin position="33"/>
        <end position="92"/>
    </location>
</feature>
<dbReference type="Gene3D" id="3.90.1140.10">
    <property type="entry name" value="Cyclic phosphodiesterase"/>
    <property type="match status" value="1"/>
</dbReference>
<comment type="similarity">
    <text evidence="2">Belongs to the 2H phosphoesterase superfamily. ThpR family.</text>
</comment>
<reference evidence="4 5" key="1">
    <citation type="submission" date="2017-04" db="EMBL/GenBank/DDBJ databases">
        <title>Novel microbial lineages endemic to geothermal iron-oxide mats fill important gaps in the evolutionary history of Archaea.</title>
        <authorList>
            <person name="Jay Z.J."/>
            <person name="Beam J.P."/>
            <person name="Dlakic M."/>
            <person name="Rusch D.B."/>
            <person name="Kozubal M.A."/>
            <person name="Inskeep W.P."/>
        </authorList>
    </citation>
    <scope>NUCLEOTIDE SEQUENCE [LARGE SCALE GENOMIC DNA]</scope>
    <source>
        <strain evidence="4">ECH_B_SAG-M15</strain>
    </source>
</reference>
<dbReference type="Proteomes" id="UP000240490">
    <property type="component" value="Unassembled WGS sequence"/>
</dbReference>
<dbReference type="GO" id="GO:0004113">
    <property type="term" value="F:2',3'-cyclic-nucleotide 3'-phosphodiesterase activity"/>
    <property type="evidence" value="ECO:0007669"/>
    <property type="project" value="InterPro"/>
</dbReference>
<evidence type="ECO:0000313" key="4">
    <source>
        <dbReference type="EMBL" id="PSN90605.1"/>
    </source>
</evidence>
<evidence type="ECO:0000256" key="2">
    <source>
        <dbReference type="HAMAP-Rule" id="MF_01940"/>
    </source>
</evidence>
<comment type="caution">
    <text evidence="4">The sequence shown here is derived from an EMBL/GenBank/DDBJ whole genome shotgun (WGS) entry which is preliminary data.</text>
</comment>
<dbReference type="InterPro" id="IPR009097">
    <property type="entry name" value="Cyclic_Pdiesterase"/>
</dbReference>
<gene>
    <name evidence="4" type="ORF">B9Q08_04375</name>
</gene>
<dbReference type="HAMAP" id="MF_01940">
    <property type="entry name" value="RNA_CPDase"/>
    <property type="match status" value="1"/>
</dbReference>
<dbReference type="NCBIfam" id="TIGR02258">
    <property type="entry name" value="2_5_ligase"/>
    <property type="match status" value="1"/>
</dbReference>
<evidence type="ECO:0000256" key="1">
    <source>
        <dbReference type="ARBA" id="ARBA00022801"/>
    </source>
</evidence>
<keyword evidence="4" id="KW-0436">Ligase</keyword>
<organism evidence="4 5">
    <name type="scientific">Candidatus Marsarchaeota G2 archaeon ECH_B_SAG-M15</name>
    <dbReference type="NCBI Taxonomy" id="1978162"/>
    <lineage>
        <taxon>Archaea</taxon>
        <taxon>Candidatus Marsarchaeota</taxon>
        <taxon>Candidatus Marsarchaeota group 2</taxon>
    </lineage>
</organism>
<feature type="short sequence motif" description="HXTX 1" evidence="2">
    <location>
        <begin position="44"/>
        <end position="47"/>
    </location>
</feature>
<dbReference type="Pfam" id="PF02834">
    <property type="entry name" value="LigT_PEase"/>
    <property type="match status" value="2"/>
</dbReference>
<dbReference type="GO" id="GO:0008664">
    <property type="term" value="F:RNA 2',3'-cyclic 3'-phosphodiesterase activity"/>
    <property type="evidence" value="ECO:0007669"/>
    <property type="project" value="UniProtKB-EC"/>
</dbReference>
<name>A0A2R6AW36_9ARCH</name>
<keyword evidence="1 2" id="KW-0378">Hydrolase</keyword>
<evidence type="ECO:0000259" key="3">
    <source>
        <dbReference type="Pfam" id="PF02834"/>
    </source>
</evidence>
<proteinExistence type="inferred from homology"/>
<dbReference type="AlphaFoldDB" id="A0A2R6AW36"/>
<dbReference type="EMBL" id="NEXJ01000076">
    <property type="protein sequence ID" value="PSN90605.1"/>
    <property type="molecule type" value="Genomic_DNA"/>
</dbReference>
<dbReference type="InterPro" id="IPR014051">
    <property type="entry name" value="Phosphoesterase_HXTX"/>
</dbReference>
<dbReference type="PANTHER" id="PTHR35561">
    <property type="entry name" value="RNA 2',3'-CYCLIC PHOSPHODIESTERASE"/>
    <property type="match status" value="1"/>
</dbReference>
<dbReference type="PANTHER" id="PTHR35561:SF1">
    <property type="entry name" value="RNA 2',3'-CYCLIC PHOSPHODIESTERASE"/>
    <property type="match status" value="1"/>
</dbReference>
<dbReference type="SUPFAM" id="SSF55144">
    <property type="entry name" value="LigT-like"/>
    <property type="match status" value="1"/>
</dbReference>
<dbReference type="EC" id="3.1.4.58" evidence="2"/>
<evidence type="ECO:0000313" key="5">
    <source>
        <dbReference type="Proteomes" id="UP000240490"/>
    </source>
</evidence>
<comment type="catalytic activity">
    <reaction evidence="2">
        <text>a 3'-end 2',3'-cyclophospho-ribonucleotide-RNA + H2O = a 3'-end 2'-phospho-ribonucleotide-RNA + H(+)</text>
        <dbReference type="Rhea" id="RHEA:11828"/>
        <dbReference type="Rhea" id="RHEA-COMP:10464"/>
        <dbReference type="Rhea" id="RHEA-COMP:17353"/>
        <dbReference type="ChEBI" id="CHEBI:15377"/>
        <dbReference type="ChEBI" id="CHEBI:15378"/>
        <dbReference type="ChEBI" id="CHEBI:83064"/>
        <dbReference type="ChEBI" id="CHEBI:173113"/>
        <dbReference type="EC" id="3.1.4.58"/>
    </reaction>
</comment>
<dbReference type="GO" id="GO:0016874">
    <property type="term" value="F:ligase activity"/>
    <property type="evidence" value="ECO:0007669"/>
    <property type="project" value="UniProtKB-KW"/>
</dbReference>
<sequence length="187" mass="20810">MIVLRLFIACDIEEPAVIEKIVGFQRGVLGGFDRLKLVEAENLHFTLAFLGEQREAELEKIVHTLSKVEPVGGEVELRGVGGFPSTSNPRVVFVEARRGSEVIIENAKRVREALEGASIWYDRTPFTPHLTVARLRSPDRKLAGTLMLHMDDEFGVTPVSSIRLKKSELKPSGPVYTTIQEYPAKGK</sequence>
<protein>
    <recommendedName>
        <fullName evidence="2">RNA 2',3'-cyclic phosphodiesterase</fullName>
        <shortName evidence="2">RNA 2',3'-CPDase</shortName>
        <ecNumber evidence="2">3.1.4.58</ecNumber>
    </recommendedName>
</protein>
<accession>A0A2R6AW36</accession>
<dbReference type="InterPro" id="IPR004175">
    <property type="entry name" value="RNA_CPDase"/>
</dbReference>
<feature type="domain" description="Phosphoesterase HXTX" evidence="3">
    <location>
        <begin position="103"/>
        <end position="176"/>
    </location>
</feature>
<feature type="active site" description="Proton donor" evidence="2">
    <location>
        <position position="44"/>
    </location>
</feature>
<feature type="active site" description="Proton acceptor" evidence="2">
    <location>
        <position position="129"/>
    </location>
</feature>
<comment type="function">
    <text evidence="2">Hydrolyzes RNA 2',3'-cyclic phosphodiester to an RNA 2'-phosphomonoester.</text>
</comment>
<feature type="short sequence motif" description="HXTX 2" evidence="2">
    <location>
        <begin position="129"/>
        <end position="132"/>
    </location>
</feature>